<dbReference type="InterPro" id="IPR032675">
    <property type="entry name" value="LRR_dom_sf"/>
</dbReference>
<evidence type="ECO:0008006" key="3">
    <source>
        <dbReference type="Google" id="ProtNLM"/>
    </source>
</evidence>
<dbReference type="AlphaFoldDB" id="A0AAD5VG73"/>
<keyword evidence="2" id="KW-1185">Reference proteome</keyword>
<dbReference type="Proteomes" id="UP001213000">
    <property type="component" value="Unassembled WGS sequence"/>
</dbReference>
<organism evidence="1 2">
    <name type="scientific">Leucocoprinus birnbaumii</name>
    <dbReference type="NCBI Taxonomy" id="56174"/>
    <lineage>
        <taxon>Eukaryota</taxon>
        <taxon>Fungi</taxon>
        <taxon>Dikarya</taxon>
        <taxon>Basidiomycota</taxon>
        <taxon>Agaricomycotina</taxon>
        <taxon>Agaricomycetes</taxon>
        <taxon>Agaricomycetidae</taxon>
        <taxon>Agaricales</taxon>
        <taxon>Agaricineae</taxon>
        <taxon>Agaricaceae</taxon>
        <taxon>Leucocoprinus</taxon>
    </lineage>
</organism>
<reference evidence="1" key="1">
    <citation type="submission" date="2022-07" db="EMBL/GenBank/DDBJ databases">
        <title>Genome Sequence of Leucocoprinus birnbaumii.</title>
        <authorList>
            <person name="Buettner E."/>
        </authorList>
    </citation>
    <scope>NUCLEOTIDE SEQUENCE</scope>
    <source>
        <strain evidence="1">VT141</strain>
    </source>
</reference>
<sequence>MSLPNPGCVGPQAPTLPLEIVEEIATHVSGKDTFKAASTVSQAWLSAFRPKLFAHIVLGKRFMAAIASPIFADDKRLLPFITSVKVQGILTALVNEKLLVALNMLPKLESLELSGVGLGWDQTTPQLTELLVQLLQKESLQRLSVEFSADRYSGFPLALVPYCRQIRTLSLEDTTQLFPLFIENDELFFALTRNLESLSCSQPSPVALQTLKLSGTGLISRFARFHSRRQGWLSPNSLERLELEAFGSSVKMLSFSVCGPDETQDIPPLNEVHFANITQVHTLRLTLTAVFGEAGRDLLSFVRTWACQILRALSTKDSITQIAITCQMTNCQYMTSDDFTSLNLVYRALDFALGLHAVFGGLKKCKIVFKKVGRVAIRTIPTGTPDNQLRTGEESLEDEFPFIQERRIDFYAALVPEDLQNSDG</sequence>
<dbReference type="Gene3D" id="3.80.10.10">
    <property type="entry name" value="Ribonuclease Inhibitor"/>
    <property type="match status" value="1"/>
</dbReference>
<dbReference type="EMBL" id="JANIEX010001437">
    <property type="protein sequence ID" value="KAJ3557925.1"/>
    <property type="molecule type" value="Genomic_DNA"/>
</dbReference>
<proteinExistence type="predicted"/>
<gene>
    <name evidence="1" type="ORF">NP233_g11616</name>
</gene>
<comment type="caution">
    <text evidence="1">The sequence shown here is derived from an EMBL/GenBank/DDBJ whole genome shotgun (WGS) entry which is preliminary data.</text>
</comment>
<accession>A0AAD5VG73</accession>
<evidence type="ECO:0000313" key="1">
    <source>
        <dbReference type="EMBL" id="KAJ3557925.1"/>
    </source>
</evidence>
<dbReference type="SUPFAM" id="SSF52047">
    <property type="entry name" value="RNI-like"/>
    <property type="match status" value="1"/>
</dbReference>
<name>A0AAD5VG73_9AGAR</name>
<protein>
    <recommendedName>
        <fullName evidence="3">F-box domain-containing protein</fullName>
    </recommendedName>
</protein>
<evidence type="ECO:0000313" key="2">
    <source>
        <dbReference type="Proteomes" id="UP001213000"/>
    </source>
</evidence>